<sequence length="208" mass="23820">MTTLVQIHYTEQPASEGIRREYEHPLGNYIALHQGVGFVVAEYERQPSNAAKIVDNLDVLLPLSERKKRLLQRVSERYAELISEANCDTGLGFRVNSGYTNLTDFRECALLYDDFSSDPDTFRQSKRKELVDQAESYFVITNSDIFIKLRDFNNNFLQLTRSELSHVIDSIVAWGFAMKAHKWMLEAAITSADIVTIDNIQVSHGWPQ</sequence>
<proteinExistence type="predicted"/>
<dbReference type="RefSeq" id="WP_055462143.1">
    <property type="nucleotide sequence ID" value="NZ_CYHG01000003.1"/>
</dbReference>
<dbReference type="STRING" id="1137284.GCA_001418205_01014"/>
<name>A0A0K6IJA0_9GAMM</name>
<reference evidence="2" key="1">
    <citation type="submission" date="2015-08" db="EMBL/GenBank/DDBJ databases">
        <authorList>
            <person name="Varghese N."/>
        </authorList>
    </citation>
    <scope>NUCLEOTIDE SEQUENCE [LARGE SCALE GENOMIC DNA]</scope>
    <source>
        <strain evidence="2">JCM 18476</strain>
    </source>
</reference>
<gene>
    <name evidence="1" type="ORF">Ga0061065_10316</name>
</gene>
<dbReference type="AlphaFoldDB" id="A0A0K6IJA0"/>
<organism evidence="1 2">
    <name type="scientific">Marinomonas fungiae</name>
    <dbReference type="NCBI Taxonomy" id="1137284"/>
    <lineage>
        <taxon>Bacteria</taxon>
        <taxon>Pseudomonadati</taxon>
        <taxon>Pseudomonadota</taxon>
        <taxon>Gammaproteobacteria</taxon>
        <taxon>Oceanospirillales</taxon>
        <taxon>Oceanospirillaceae</taxon>
        <taxon>Marinomonas</taxon>
    </lineage>
</organism>
<evidence type="ECO:0008006" key="3">
    <source>
        <dbReference type="Google" id="ProtNLM"/>
    </source>
</evidence>
<dbReference type="Proteomes" id="UP000182769">
    <property type="component" value="Unassembled WGS sequence"/>
</dbReference>
<evidence type="ECO:0000313" key="1">
    <source>
        <dbReference type="EMBL" id="CUB03168.1"/>
    </source>
</evidence>
<accession>A0A0K6IJA0</accession>
<keyword evidence="2" id="KW-1185">Reference proteome</keyword>
<dbReference type="EMBL" id="CYHG01000003">
    <property type="protein sequence ID" value="CUB03168.1"/>
    <property type="molecule type" value="Genomic_DNA"/>
</dbReference>
<protein>
    <recommendedName>
        <fullName evidence="3">DUF4376 domain-containing protein</fullName>
    </recommendedName>
</protein>
<evidence type="ECO:0000313" key="2">
    <source>
        <dbReference type="Proteomes" id="UP000182769"/>
    </source>
</evidence>